<dbReference type="GO" id="GO:0008239">
    <property type="term" value="F:dipeptidyl-peptidase activity"/>
    <property type="evidence" value="ECO:0007669"/>
    <property type="project" value="InterPro"/>
</dbReference>
<dbReference type="Gene3D" id="2.60.120.260">
    <property type="entry name" value="Galactose-binding domain-like"/>
    <property type="match status" value="1"/>
</dbReference>
<evidence type="ECO:0000256" key="2">
    <source>
        <dbReference type="SAM" id="MobiDB-lite"/>
    </source>
</evidence>
<keyword evidence="5" id="KW-1185">Reference proteome</keyword>
<dbReference type="Pfam" id="PF08530">
    <property type="entry name" value="PepX_C"/>
    <property type="match status" value="1"/>
</dbReference>
<name>A0A5J6MW28_9PROT</name>
<proteinExistence type="predicted"/>
<dbReference type="InterPro" id="IPR050585">
    <property type="entry name" value="Xaa-Pro_dipeptidyl-ppase/CocE"/>
</dbReference>
<dbReference type="Gene3D" id="3.40.50.1820">
    <property type="entry name" value="alpha/beta hydrolase"/>
    <property type="match status" value="1"/>
</dbReference>
<accession>A0A5J6MW28</accession>
<protein>
    <submittedName>
        <fullName evidence="4">Hydrolase</fullName>
    </submittedName>
</protein>
<sequence length="679" mass="74845">MSDASPRSAVRHIETMWIPMSDGTRLAARVWMPEEAERQKLPAILEYIPYRRRDGTRDWDDLSHPYLAAHGYVCVRLDIRGTGDSEGVIRDEYLKQEQDDAVDAIAWLAQQPWCNGNVGMMGISWGGFNSLQVAARRPPALKAIITYCSTDDRYADDMHYMGGAHITGNLEWGSTFFSIMGRSPDPLIVGEGWRRMWLERLEAMTPVFGTWLTHQRRDEYWKHGSVGEDIGRIQCPVMAVGGWADGYTNTVFRLLKTLKVPAQGIVGPWGHKYGHVGVPGPAIGYLTESLRWWDHWLKGKDTGIMQEPMLRAYVQDSVAPASHYETRPGRWVSEPSWPSANIVPQTLHLNDAGLRQNGTLGAAAGKPAPLAIASPQTTGSAGGEWCPYGLGGLGPELPLDQRGDDANSLVFDGEPLAAPLEILGAPVVTLTLASDQPVATAVLRLNDVAPDGQVTRVTYGLLNLTHRESHAAPTPLAPGKSYQIRIPLNDIGHRFAAGHRVRVAISTAYWPILWPAPKAATLTIAAGSSTLSLPVRRPQASDAQVTFGPPEPLPQSDRTTLRPGNVYRHVTMDVATGAQFIEVLRDDGRSTHNGTGVTTEMVKHLRYRMHPADPATAYAEADHDLTNRHDQGWETRIKSHCAIACTAAEFIVEADLQAFEGEQRVFSRSWTQRIPRDLM</sequence>
<dbReference type="Gene3D" id="1.10.3020.10">
    <property type="entry name" value="alpha-amino acid ester hydrolase ( Helical cap domain)"/>
    <property type="match status" value="1"/>
</dbReference>
<evidence type="ECO:0000259" key="3">
    <source>
        <dbReference type="SMART" id="SM00939"/>
    </source>
</evidence>
<dbReference type="SUPFAM" id="SSF49785">
    <property type="entry name" value="Galactose-binding domain-like"/>
    <property type="match status" value="1"/>
</dbReference>
<dbReference type="Proteomes" id="UP000325797">
    <property type="component" value="Chromosome"/>
</dbReference>
<reference evidence="4 5" key="1">
    <citation type="submission" date="2019-08" db="EMBL/GenBank/DDBJ databases">
        <title>Hyperibacter terrae gen. nov., sp. nov. and Hyperibacter viscosus sp. nov., two new members in the family Rhodospirillaceae isolated from the rhizosphere of Hypericum perforatum.</title>
        <authorList>
            <person name="Noviana Z."/>
        </authorList>
    </citation>
    <scope>NUCLEOTIDE SEQUENCE [LARGE SCALE GENOMIC DNA]</scope>
    <source>
        <strain evidence="4 5">R5959</strain>
    </source>
</reference>
<evidence type="ECO:0000313" key="4">
    <source>
        <dbReference type="EMBL" id="QEX20390.1"/>
    </source>
</evidence>
<dbReference type="PANTHER" id="PTHR43056">
    <property type="entry name" value="PEPTIDASE S9 PROLYL OLIGOPEPTIDASE"/>
    <property type="match status" value="1"/>
</dbReference>
<dbReference type="AlphaFoldDB" id="A0A5J6MW28"/>
<feature type="domain" description="Xaa-Pro dipeptidyl-peptidase C-terminal" evidence="3">
    <location>
        <begin position="290"/>
        <end position="555"/>
    </location>
</feature>
<dbReference type="EMBL" id="CP042582">
    <property type="protein sequence ID" value="QEX20390.1"/>
    <property type="molecule type" value="Genomic_DNA"/>
</dbReference>
<keyword evidence="1 4" id="KW-0378">Hydrolase</keyword>
<dbReference type="KEGG" id="hadh:FRZ61_03070"/>
<dbReference type="PANTHER" id="PTHR43056:SF10">
    <property type="entry name" value="COCE_NOND FAMILY, PUTATIVE (AFU_ORTHOLOGUE AFUA_7G00600)-RELATED"/>
    <property type="match status" value="1"/>
</dbReference>
<evidence type="ECO:0000313" key="5">
    <source>
        <dbReference type="Proteomes" id="UP000325797"/>
    </source>
</evidence>
<dbReference type="InterPro" id="IPR029058">
    <property type="entry name" value="AB_hydrolase_fold"/>
</dbReference>
<evidence type="ECO:0000256" key="1">
    <source>
        <dbReference type="ARBA" id="ARBA00022801"/>
    </source>
</evidence>
<dbReference type="SUPFAM" id="SSF53474">
    <property type="entry name" value="alpha/beta-Hydrolases"/>
    <property type="match status" value="1"/>
</dbReference>
<gene>
    <name evidence="4" type="ORF">FRZ61_03070</name>
</gene>
<feature type="region of interest" description="Disordered" evidence="2">
    <location>
        <begin position="542"/>
        <end position="561"/>
    </location>
</feature>
<organism evidence="4 5">
    <name type="scientific">Hypericibacter adhaerens</name>
    <dbReference type="NCBI Taxonomy" id="2602016"/>
    <lineage>
        <taxon>Bacteria</taxon>
        <taxon>Pseudomonadati</taxon>
        <taxon>Pseudomonadota</taxon>
        <taxon>Alphaproteobacteria</taxon>
        <taxon>Rhodospirillales</taxon>
        <taxon>Dongiaceae</taxon>
        <taxon>Hypericibacter</taxon>
    </lineage>
</organism>
<dbReference type="InterPro" id="IPR005674">
    <property type="entry name" value="CocE/Ser_esterase"/>
</dbReference>
<dbReference type="OrthoDB" id="9806163at2"/>
<dbReference type="InterPro" id="IPR000383">
    <property type="entry name" value="Xaa-Pro-like_dom"/>
</dbReference>
<dbReference type="InterPro" id="IPR013736">
    <property type="entry name" value="Xaa-Pro_dipept_C"/>
</dbReference>
<dbReference type="NCBIfam" id="TIGR00976">
    <property type="entry name" value="CocE_NonD"/>
    <property type="match status" value="1"/>
</dbReference>
<dbReference type="Pfam" id="PF02129">
    <property type="entry name" value="Peptidase_S15"/>
    <property type="match status" value="1"/>
</dbReference>
<dbReference type="RefSeq" id="WP_151114628.1">
    <property type="nucleotide sequence ID" value="NZ_CP042582.1"/>
</dbReference>
<dbReference type="SMART" id="SM00939">
    <property type="entry name" value="PepX_C"/>
    <property type="match status" value="1"/>
</dbReference>
<dbReference type="InterPro" id="IPR008979">
    <property type="entry name" value="Galactose-bd-like_sf"/>
</dbReference>